<sequence>MEEQRIRTIVYVEDDLEMIDLVSLILNRRGFQVHGAHGGRNGLDLINRELPDLILLDLMMPGMDGWEVYQQVKANEKTRNIPVIIITAKAHDIDRVLGLHIAKVDDYICKPFRPQELVDAVEKVLQRISP</sequence>
<organism evidence="4">
    <name type="scientific">Anaerolinea thermolimosa</name>
    <dbReference type="NCBI Taxonomy" id="229919"/>
    <lineage>
        <taxon>Bacteria</taxon>
        <taxon>Bacillati</taxon>
        <taxon>Chloroflexota</taxon>
        <taxon>Anaerolineae</taxon>
        <taxon>Anaerolineales</taxon>
        <taxon>Anaerolineaceae</taxon>
        <taxon>Anaerolinea</taxon>
    </lineage>
</organism>
<dbReference type="InterPro" id="IPR011006">
    <property type="entry name" value="CheY-like_superfamily"/>
</dbReference>
<gene>
    <name evidence="4" type="ORF">ENT37_11815</name>
</gene>
<dbReference type="PROSITE" id="PS50110">
    <property type="entry name" value="RESPONSE_REGULATORY"/>
    <property type="match status" value="1"/>
</dbReference>
<dbReference type="PANTHER" id="PTHR44591">
    <property type="entry name" value="STRESS RESPONSE REGULATOR PROTEIN 1"/>
    <property type="match status" value="1"/>
</dbReference>
<accession>A0A7C4KIC0</accession>
<reference evidence="4" key="1">
    <citation type="journal article" date="2020" name="mSystems">
        <title>Genome- and Community-Level Interaction Insights into Carbon Utilization and Element Cycling Functions of Hydrothermarchaeota in Hydrothermal Sediment.</title>
        <authorList>
            <person name="Zhou Z."/>
            <person name="Liu Y."/>
            <person name="Xu W."/>
            <person name="Pan J."/>
            <person name="Luo Z.H."/>
            <person name="Li M."/>
        </authorList>
    </citation>
    <scope>NUCLEOTIDE SEQUENCE [LARGE SCALE GENOMIC DNA]</scope>
    <source>
        <strain evidence="4">SpSt-573</strain>
    </source>
</reference>
<dbReference type="SUPFAM" id="SSF52172">
    <property type="entry name" value="CheY-like"/>
    <property type="match status" value="1"/>
</dbReference>
<feature type="modified residue" description="4-aspartylphosphate" evidence="2">
    <location>
        <position position="57"/>
    </location>
</feature>
<dbReference type="GO" id="GO:0000160">
    <property type="term" value="P:phosphorelay signal transduction system"/>
    <property type="evidence" value="ECO:0007669"/>
    <property type="project" value="InterPro"/>
</dbReference>
<dbReference type="Pfam" id="PF00072">
    <property type="entry name" value="Response_reg"/>
    <property type="match status" value="1"/>
</dbReference>
<protein>
    <submittedName>
        <fullName evidence="4">Response regulator</fullName>
    </submittedName>
</protein>
<comment type="caution">
    <text evidence="4">The sequence shown here is derived from an EMBL/GenBank/DDBJ whole genome shotgun (WGS) entry which is preliminary data.</text>
</comment>
<dbReference type="PANTHER" id="PTHR44591:SF3">
    <property type="entry name" value="RESPONSE REGULATORY DOMAIN-CONTAINING PROTEIN"/>
    <property type="match status" value="1"/>
</dbReference>
<name>A0A7C4KIC0_9CHLR</name>
<dbReference type="SMART" id="SM00448">
    <property type="entry name" value="REC"/>
    <property type="match status" value="1"/>
</dbReference>
<dbReference type="AlphaFoldDB" id="A0A7C4KIC0"/>
<keyword evidence="1 2" id="KW-0597">Phosphoprotein</keyword>
<evidence type="ECO:0000256" key="1">
    <source>
        <dbReference type="ARBA" id="ARBA00022553"/>
    </source>
</evidence>
<dbReference type="InterPro" id="IPR050595">
    <property type="entry name" value="Bact_response_regulator"/>
</dbReference>
<evidence type="ECO:0000259" key="3">
    <source>
        <dbReference type="PROSITE" id="PS50110"/>
    </source>
</evidence>
<proteinExistence type="predicted"/>
<evidence type="ECO:0000313" key="4">
    <source>
        <dbReference type="EMBL" id="HGS22535.1"/>
    </source>
</evidence>
<dbReference type="InterPro" id="IPR001789">
    <property type="entry name" value="Sig_transdc_resp-reg_receiver"/>
</dbReference>
<feature type="domain" description="Response regulatory" evidence="3">
    <location>
        <begin position="8"/>
        <end position="125"/>
    </location>
</feature>
<dbReference type="EMBL" id="DSYK01000583">
    <property type="protein sequence ID" value="HGS22535.1"/>
    <property type="molecule type" value="Genomic_DNA"/>
</dbReference>
<evidence type="ECO:0000256" key="2">
    <source>
        <dbReference type="PROSITE-ProRule" id="PRU00169"/>
    </source>
</evidence>
<dbReference type="Gene3D" id="3.40.50.2300">
    <property type="match status" value="1"/>
</dbReference>